<evidence type="ECO:0000313" key="1">
    <source>
        <dbReference type="EMBL" id="KAF1797477.1"/>
    </source>
</evidence>
<dbReference type="InterPro" id="IPR011992">
    <property type="entry name" value="EF-hand-dom_pair"/>
</dbReference>
<organism evidence="1 2">
    <name type="scientific">Mucor circinelloides f. lusitanicus</name>
    <name type="common">Mucor racemosus var. lusitanicus</name>
    <dbReference type="NCBI Taxonomy" id="29924"/>
    <lineage>
        <taxon>Eukaryota</taxon>
        <taxon>Fungi</taxon>
        <taxon>Fungi incertae sedis</taxon>
        <taxon>Mucoromycota</taxon>
        <taxon>Mucoromycotina</taxon>
        <taxon>Mucoromycetes</taxon>
        <taxon>Mucorales</taxon>
        <taxon>Mucorineae</taxon>
        <taxon>Mucoraceae</taxon>
        <taxon>Mucor</taxon>
    </lineage>
</organism>
<dbReference type="Proteomes" id="UP000469890">
    <property type="component" value="Unassembled WGS sequence"/>
</dbReference>
<accession>A0A8H4EWY5</accession>
<comment type="caution">
    <text evidence="1">The sequence shown here is derived from an EMBL/GenBank/DDBJ whole genome shotgun (WGS) entry which is preliminary data.</text>
</comment>
<protein>
    <submittedName>
        <fullName evidence="1">Uncharacterized protein</fullName>
    </submittedName>
</protein>
<dbReference type="AlphaFoldDB" id="A0A8H4EWY5"/>
<proteinExistence type="predicted"/>
<gene>
    <name evidence="1" type="ORF">FB192DRAFT_1424695</name>
</gene>
<reference evidence="1 2" key="1">
    <citation type="submission" date="2019-09" db="EMBL/GenBank/DDBJ databases">
        <authorList>
            <consortium name="DOE Joint Genome Institute"/>
            <person name="Mondo S.J."/>
            <person name="Navarro-Mendoza M.I."/>
            <person name="Perez-Arques C."/>
            <person name="Panchal S."/>
            <person name="Nicolas F.E."/>
            <person name="Ganguly P."/>
            <person name="Pangilinan J."/>
            <person name="Grigoriev I."/>
            <person name="Heitman J."/>
            <person name="Sanya K."/>
            <person name="Garre V."/>
        </authorList>
    </citation>
    <scope>NUCLEOTIDE SEQUENCE [LARGE SCALE GENOMIC DNA]</scope>
    <source>
        <strain evidence="1 2">MU402</strain>
    </source>
</reference>
<name>A0A8H4EWY5_MUCCL</name>
<dbReference type="Gene3D" id="1.10.238.10">
    <property type="entry name" value="EF-hand"/>
    <property type="match status" value="1"/>
</dbReference>
<dbReference type="EMBL" id="JAAECE010000009">
    <property type="protein sequence ID" value="KAF1797477.1"/>
    <property type="molecule type" value="Genomic_DNA"/>
</dbReference>
<evidence type="ECO:0000313" key="2">
    <source>
        <dbReference type="Proteomes" id="UP000469890"/>
    </source>
</evidence>
<sequence>MNKLFRRHHQEPIEKRSGAFIKRLEESRRQSAVLDPQQASDMEALMATPRVQVDDLSDIELSAYQAWWKDLDPFHIGKADNEAVFNFVSGCGLPDHALEEILTLFQDQKEGLTKEQFFAILRLIAHAQNGRVVNKDIVYLGGK</sequence>
<dbReference type="SUPFAM" id="SSF47473">
    <property type="entry name" value="EF-hand"/>
    <property type="match status" value="1"/>
</dbReference>